<dbReference type="SUPFAM" id="SSF56796">
    <property type="entry name" value="Dehydroquinate synthase-like"/>
    <property type="match status" value="1"/>
</dbReference>
<protein>
    <submittedName>
        <fullName evidence="5">Iron-containing alcohol dehydrogenase</fullName>
    </submittedName>
</protein>
<dbReference type="Pfam" id="PF00465">
    <property type="entry name" value="Fe-ADH"/>
    <property type="match status" value="1"/>
</dbReference>
<organism evidence="5 6">
    <name type="scientific">Variovorax defluvii</name>
    <dbReference type="NCBI Taxonomy" id="913761"/>
    <lineage>
        <taxon>Bacteria</taxon>
        <taxon>Pseudomonadati</taxon>
        <taxon>Pseudomonadota</taxon>
        <taxon>Betaproteobacteria</taxon>
        <taxon>Burkholderiales</taxon>
        <taxon>Comamonadaceae</taxon>
        <taxon>Variovorax</taxon>
    </lineage>
</organism>
<feature type="domain" description="Alcohol dehydrogenase iron-type/glycerol dehydrogenase GldA" evidence="3">
    <location>
        <begin position="17"/>
        <end position="196"/>
    </location>
</feature>
<dbReference type="Gene3D" id="1.20.1090.10">
    <property type="entry name" value="Dehydroquinate synthase-like - alpha domain"/>
    <property type="match status" value="1"/>
</dbReference>
<accession>A0ABP8H3X4</accession>
<evidence type="ECO:0000313" key="6">
    <source>
        <dbReference type="Proteomes" id="UP001500975"/>
    </source>
</evidence>
<evidence type="ECO:0000313" key="5">
    <source>
        <dbReference type="EMBL" id="GAA4333983.1"/>
    </source>
</evidence>
<evidence type="ECO:0000256" key="1">
    <source>
        <dbReference type="ARBA" id="ARBA00007358"/>
    </source>
</evidence>
<dbReference type="InterPro" id="IPR039697">
    <property type="entry name" value="Alcohol_dehydrogenase_Fe"/>
</dbReference>
<evidence type="ECO:0000259" key="3">
    <source>
        <dbReference type="Pfam" id="PF00465"/>
    </source>
</evidence>
<dbReference type="InterPro" id="IPR001670">
    <property type="entry name" value="ADH_Fe/GldA"/>
</dbReference>
<proteinExistence type="inferred from homology"/>
<sequence length="400" mass="42545">MEQPVATGAHNFASIERVVFGQGAAGVIAAEAARLDARRVFIVASRTLRTQTGVIRAIEAELGERHAATFDGIPQHTTRTGVARATAAALAAEADLVVAVGGGSVVDASKMVTLCMRHRMTDEHLEALDHFEVKLGEDGKPVRPKFDGPAVRMIAVPSTLNGGEFNGGCLVTDERRRLKQTFFHPLMMPRTIVLDPALTLHTPESLWLGSATRALDHAIEALLSTTPTPIADAVVLDGIARMARALPAWRAAPDSLAARADCQIASWLCSYGLSSRGPQGGVMMGPSHAIGHVLGGSCGVPHYYCTPVMMPAILRWSEPATASRQRSLAQALGQPGRAAADVFAELVKTLGLPATLRDVGVGEDQFEMIARTSMRELFIHGNARRIAGPEDVLQILRLAA</sequence>
<keyword evidence="6" id="KW-1185">Reference proteome</keyword>
<dbReference type="Proteomes" id="UP001500975">
    <property type="component" value="Unassembled WGS sequence"/>
</dbReference>
<dbReference type="PANTHER" id="PTHR11496">
    <property type="entry name" value="ALCOHOL DEHYDROGENASE"/>
    <property type="match status" value="1"/>
</dbReference>
<dbReference type="Gene3D" id="3.40.50.1970">
    <property type="match status" value="1"/>
</dbReference>
<dbReference type="Pfam" id="PF25137">
    <property type="entry name" value="ADH_Fe_C"/>
    <property type="match status" value="1"/>
</dbReference>
<reference evidence="6" key="1">
    <citation type="journal article" date="2019" name="Int. J. Syst. Evol. Microbiol.">
        <title>The Global Catalogue of Microorganisms (GCM) 10K type strain sequencing project: providing services to taxonomists for standard genome sequencing and annotation.</title>
        <authorList>
            <consortium name="The Broad Institute Genomics Platform"/>
            <consortium name="The Broad Institute Genome Sequencing Center for Infectious Disease"/>
            <person name="Wu L."/>
            <person name="Ma J."/>
        </authorList>
    </citation>
    <scope>NUCLEOTIDE SEQUENCE [LARGE SCALE GENOMIC DNA]</scope>
    <source>
        <strain evidence="6">JCM 17804</strain>
    </source>
</reference>
<dbReference type="RefSeq" id="WP_345536227.1">
    <property type="nucleotide sequence ID" value="NZ_BAABGJ010000008.1"/>
</dbReference>
<evidence type="ECO:0000259" key="4">
    <source>
        <dbReference type="Pfam" id="PF25137"/>
    </source>
</evidence>
<name>A0ABP8H3X4_9BURK</name>
<evidence type="ECO:0000256" key="2">
    <source>
        <dbReference type="ARBA" id="ARBA00023002"/>
    </source>
</evidence>
<dbReference type="PANTHER" id="PTHR11496:SF102">
    <property type="entry name" value="ALCOHOL DEHYDROGENASE 4"/>
    <property type="match status" value="1"/>
</dbReference>
<dbReference type="EMBL" id="BAABGJ010000008">
    <property type="protein sequence ID" value="GAA4333983.1"/>
    <property type="molecule type" value="Genomic_DNA"/>
</dbReference>
<gene>
    <name evidence="5" type="ORF">GCM10023165_09470</name>
</gene>
<dbReference type="CDD" id="cd08192">
    <property type="entry name" value="MAR-like"/>
    <property type="match status" value="1"/>
</dbReference>
<comment type="similarity">
    <text evidence="1">Belongs to the iron-containing alcohol dehydrogenase family.</text>
</comment>
<feature type="domain" description="Fe-containing alcohol dehydrogenase-like C-terminal" evidence="4">
    <location>
        <begin position="214"/>
        <end position="398"/>
    </location>
</feature>
<dbReference type="InterPro" id="IPR056798">
    <property type="entry name" value="ADH_Fe_C"/>
</dbReference>
<keyword evidence="2" id="KW-0560">Oxidoreductase</keyword>
<comment type="caution">
    <text evidence="5">The sequence shown here is derived from an EMBL/GenBank/DDBJ whole genome shotgun (WGS) entry which is preliminary data.</text>
</comment>